<dbReference type="PATRIC" id="fig|698760.3.peg.5802"/>
<dbReference type="GeneID" id="97402874"/>
<dbReference type="RefSeq" id="WP_006379572.1">
    <property type="nucleotide sequence ID" value="NZ_AEJB01000388.1"/>
</dbReference>
<evidence type="ECO:0000313" key="2">
    <source>
        <dbReference type="Proteomes" id="UP000010931"/>
    </source>
</evidence>
<keyword evidence="2" id="KW-1185">Reference proteome</keyword>
<sequence length="41" mass="4014">MITRKLALPAAGVCTVAGLVDVPASQAATGDPVAFTGQVDT</sequence>
<proteinExistence type="predicted"/>
<dbReference type="AlphaFoldDB" id="L7F244"/>
<dbReference type="STRING" id="85558.T45_01959"/>
<organism evidence="1 2">
    <name type="scientific">Streptomyces turgidiscabies (strain Car8)</name>
    <dbReference type="NCBI Taxonomy" id="698760"/>
    <lineage>
        <taxon>Bacteria</taxon>
        <taxon>Bacillati</taxon>
        <taxon>Actinomycetota</taxon>
        <taxon>Actinomycetes</taxon>
        <taxon>Kitasatosporales</taxon>
        <taxon>Streptomycetaceae</taxon>
        <taxon>Streptomyces</taxon>
    </lineage>
</organism>
<comment type="caution">
    <text evidence="1">The sequence shown here is derived from an EMBL/GenBank/DDBJ whole genome shotgun (WGS) entry which is preliminary data.</text>
</comment>
<gene>
    <name evidence="1" type="ORF">STRTUCAR8_07446</name>
</gene>
<name>L7F244_STRT8</name>
<dbReference type="EMBL" id="AEJB01000388">
    <property type="protein sequence ID" value="ELP65387.1"/>
    <property type="molecule type" value="Genomic_DNA"/>
</dbReference>
<dbReference type="Proteomes" id="UP000010931">
    <property type="component" value="Unassembled WGS sequence"/>
</dbReference>
<accession>L7F244</accession>
<protein>
    <submittedName>
        <fullName evidence="1">Uncharacterized protein</fullName>
    </submittedName>
</protein>
<reference evidence="1 2" key="1">
    <citation type="journal article" date="2011" name="Plasmid">
        <title>Streptomyces turgidiscabies Car8 contains a modular pathogenicity island that shares virulence genes with other actinobacterial plant pathogens.</title>
        <authorList>
            <person name="Huguet-Tapia J.C."/>
            <person name="Badger J.H."/>
            <person name="Loria R."/>
            <person name="Pettis G.S."/>
        </authorList>
    </citation>
    <scope>NUCLEOTIDE SEQUENCE [LARGE SCALE GENOMIC DNA]</scope>
    <source>
        <strain evidence="1 2">Car8</strain>
    </source>
</reference>
<evidence type="ECO:0000313" key="1">
    <source>
        <dbReference type="EMBL" id="ELP65387.1"/>
    </source>
</evidence>